<dbReference type="AlphaFoldDB" id="A0A8C6IGT9"/>
<feature type="compositionally biased region" description="Basic and acidic residues" evidence="1">
    <location>
        <begin position="58"/>
        <end position="71"/>
    </location>
</feature>
<name>A0A8C6IGT9_MUSSI</name>
<dbReference type="Proteomes" id="UP000694415">
    <property type="component" value="Unplaced"/>
</dbReference>
<sequence>RTCSGLWSHQRQRRRRPGRERVLKPPGTTPREREGRSKGPPGAQPRAPPGAEPTARYTEARTLRPRLEWSRGKSGPLAPLRDVDPAPAERKDPERHRAAPACA</sequence>
<feature type="compositionally biased region" description="Pro residues" evidence="1">
    <location>
        <begin position="42"/>
        <end position="51"/>
    </location>
</feature>
<evidence type="ECO:0000313" key="2">
    <source>
        <dbReference type="Ensembl" id="ENSMSIP00000036586.1"/>
    </source>
</evidence>
<proteinExistence type="predicted"/>
<dbReference type="Ensembl" id="ENSMSIT00000046118.1">
    <property type="protein sequence ID" value="ENSMSIP00000036586.1"/>
    <property type="gene ID" value="ENSMSIG00000030471.1"/>
</dbReference>
<feature type="compositionally biased region" description="Basic and acidic residues" evidence="1">
    <location>
        <begin position="81"/>
        <end position="97"/>
    </location>
</feature>
<evidence type="ECO:0000256" key="1">
    <source>
        <dbReference type="SAM" id="MobiDB-lite"/>
    </source>
</evidence>
<dbReference type="GeneTree" id="ENSGT00860000136293"/>
<feature type="region of interest" description="Disordered" evidence="1">
    <location>
        <begin position="1"/>
        <end position="103"/>
    </location>
</feature>
<accession>A0A8C6IGT9</accession>
<protein>
    <submittedName>
        <fullName evidence="2">Uncharacterized protein</fullName>
    </submittedName>
</protein>
<reference evidence="2" key="1">
    <citation type="submission" date="2025-08" db="UniProtKB">
        <authorList>
            <consortium name="Ensembl"/>
        </authorList>
    </citation>
    <scope>IDENTIFICATION</scope>
</reference>
<organism evidence="2 3">
    <name type="scientific">Mus spicilegus</name>
    <name type="common">Mound-building mouse</name>
    <dbReference type="NCBI Taxonomy" id="10103"/>
    <lineage>
        <taxon>Eukaryota</taxon>
        <taxon>Metazoa</taxon>
        <taxon>Chordata</taxon>
        <taxon>Craniata</taxon>
        <taxon>Vertebrata</taxon>
        <taxon>Euteleostomi</taxon>
        <taxon>Mammalia</taxon>
        <taxon>Eutheria</taxon>
        <taxon>Euarchontoglires</taxon>
        <taxon>Glires</taxon>
        <taxon>Rodentia</taxon>
        <taxon>Myomorpha</taxon>
        <taxon>Muroidea</taxon>
        <taxon>Muridae</taxon>
        <taxon>Murinae</taxon>
        <taxon>Mus</taxon>
        <taxon>Mus</taxon>
    </lineage>
</organism>
<reference evidence="2" key="2">
    <citation type="submission" date="2025-09" db="UniProtKB">
        <authorList>
            <consortium name="Ensembl"/>
        </authorList>
    </citation>
    <scope>IDENTIFICATION</scope>
</reference>
<keyword evidence="3" id="KW-1185">Reference proteome</keyword>
<evidence type="ECO:0000313" key="3">
    <source>
        <dbReference type="Proteomes" id="UP000694415"/>
    </source>
</evidence>